<dbReference type="Pfam" id="PF00378">
    <property type="entry name" value="ECH_1"/>
    <property type="match status" value="1"/>
</dbReference>
<evidence type="ECO:0000256" key="6">
    <source>
        <dbReference type="ARBA" id="ARBA00073937"/>
    </source>
</evidence>
<dbReference type="PANTHER" id="PTHR11941:SF31">
    <property type="entry name" value="ENOYL-COA HYDRATASE"/>
    <property type="match status" value="1"/>
</dbReference>
<dbReference type="Gene3D" id="3.90.226.10">
    <property type="entry name" value="2-enoyl-CoA Hydratase, Chain A, domain 1"/>
    <property type="match status" value="1"/>
</dbReference>
<dbReference type="PANTHER" id="PTHR11941">
    <property type="entry name" value="ENOYL-COA HYDRATASE-RELATED"/>
    <property type="match status" value="1"/>
</dbReference>
<keyword evidence="5" id="KW-0456">Lyase</keyword>
<dbReference type="InterPro" id="IPR029045">
    <property type="entry name" value="ClpP/crotonase-like_dom_sf"/>
</dbReference>
<evidence type="ECO:0000256" key="4">
    <source>
        <dbReference type="ARBA" id="ARBA00023098"/>
    </source>
</evidence>
<evidence type="ECO:0000256" key="3">
    <source>
        <dbReference type="ARBA" id="ARBA00022832"/>
    </source>
</evidence>
<name>A0A9P1IXU3_9PELO</name>
<accession>A0A9P1IXU3</accession>
<dbReference type="Gene3D" id="1.10.12.10">
    <property type="entry name" value="Lyase 2-enoyl-coa Hydratase, Chain A, domain 2"/>
    <property type="match status" value="1"/>
</dbReference>
<evidence type="ECO:0000256" key="1">
    <source>
        <dbReference type="ARBA" id="ARBA00005254"/>
    </source>
</evidence>
<dbReference type="EMBL" id="CANHGI010000005">
    <property type="protein sequence ID" value="CAI5451393.1"/>
    <property type="molecule type" value="Genomic_DNA"/>
</dbReference>
<dbReference type="OrthoDB" id="2018133at2759"/>
<dbReference type="Proteomes" id="UP001152747">
    <property type="component" value="Unassembled WGS sequence"/>
</dbReference>
<evidence type="ECO:0000313" key="9">
    <source>
        <dbReference type="Proteomes" id="UP001152747"/>
    </source>
</evidence>
<dbReference type="InterPro" id="IPR018376">
    <property type="entry name" value="Enoyl-CoA_hyd/isom_CS"/>
</dbReference>
<proteinExistence type="inferred from homology"/>
<dbReference type="AlphaFoldDB" id="A0A9P1IXU3"/>
<dbReference type="GO" id="GO:0004300">
    <property type="term" value="F:enoyl-CoA hydratase activity"/>
    <property type="evidence" value="ECO:0007669"/>
    <property type="project" value="UniProtKB-EC"/>
</dbReference>
<dbReference type="InterPro" id="IPR014748">
    <property type="entry name" value="Enoyl-CoA_hydra_C"/>
</dbReference>
<gene>
    <name evidence="8" type="ORF">CAMP_LOCUS14030</name>
</gene>
<dbReference type="PROSITE" id="PS00166">
    <property type="entry name" value="ENOYL_COA_HYDRATASE"/>
    <property type="match status" value="1"/>
</dbReference>
<dbReference type="InterPro" id="IPR001753">
    <property type="entry name" value="Enoyl-CoA_hydra/iso"/>
</dbReference>
<dbReference type="GO" id="GO:0005739">
    <property type="term" value="C:mitochondrion"/>
    <property type="evidence" value="ECO:0007669"/>
    <property type="project" value="TreeGrafter"/>
</dbReference>
<dbReference type="FunFam" id="1.10.12.10:FF:000001">
    <property type="entry name" value="Probable enoyl-CoA hydratase, mitochondrial"/>
    <property type="match status" value="1"/>
</dbReference>
<dbReference type="CDD" id="cd06558">
    <property type="entry name" value="crotonase-like"/>
    <property type="match status" value="1"/>
</dbReference>
<evidence type="ECO:0000256" key="7">
    <source>
        <dbReference type="RuleBase" id="RU003707"/>
    </source>
</evidence>
<dbReference type="EC" id="4.2.1.17" evidence="2"/>
<evidence type="ECO:0000313" key="8">
    <source>
        <dbReference type="EMBL" id="CAI5451393.1"/>
    </source>
</evidence>
<keyword evidence="3" id="KW-0276">Fatty acid metabolism</keyword>
<evidence type="ECO:0000256" key="5">
    <source>
        <dbReference type="ARBA" id="ARBA00023239"/>
    </source>
</evidence>
<sequence>MVEELKIENLSLDSLKYLKFERVGAGNDVALITLNRPQALNALCRELMVELSDLVLKIDSDSSFKVIVLTGSEKAFAAGADIKQMSELEFTDLLTGSYFQSWDTISKIRKPIIAAVNGFALGGGTELALMCDIVYAGEKAIFGQPEVTIGTIPGLGGTQRWPRFANKSVAMEVCLTGDKFNAVEAKTIGLVSKIFPVAELVQETIKLADRIAKNSPIIVQTVKKSVNLAYETTLAQGLQSEQHLFQQTFATNDRKEGMKSFAEKRQPNWTSS</sequence>
<comment type="similarity">
    <text evidence="1 7">Belongs to the enoyl-CoA hydratase/isomerase family.</text>
</comment>
<reference evidence="8" key="1">
    <citation type="submission" date="2022-11" db="EMBL/GenBank/DDBJ databases">
        <authorList>
            <person name="Kikuchi T."/>
        </authorList>
    </citation>
    <scope>NUCLEOTIDE SEQUENCE</scope>
    <source>
        <strain evidence="8">PS1010</strain>
    </source>
</reference>
<protein>
    <recommendedName>
        <fullName evidence="6">Probable enoyl-CoA hydratase, mitochondrial</fullName>
        <ecNumber evidence="2">4.2.1.17</ecNumber>
    </recommendedName>
</protein>
<keyword evidence="9" id="KW-1185">Reference proteome</keyword>
<dbReference type="SUPFAM" id="SSF52096">
    <property type="entry name" value="ClpP/crotonase"/>
    <property type="match status" value="1"/>
</dbReference>
<dbReference type="GO" id="GO:0006635">
    <property type="term" value="P:fatty acid beta-oxidation"/>
    <property type="evidence" value="ECO:0007669"/>
    <property type="project" value="TreeGrafter"/>
</dbReference>
<keyword evidence="4" id="KW-0443">Lipid metabolism</keyword>
<evidence type="ECO:0000256" key="2">
    <source>
        <dbReference type="ARBA" id="ARBA00012076"/>
    </source>
</evidence>
<dbReference type="FunFam" id="3.90.226.10:FF:000019">
    <property type="entry name" value="Enoyl-CoA hydratase, mitochondrial"/>
    <property type="match status" value="1"/>
</dbReference>
<comment type="caution">
    <text evidence="8">The sequence shown here is derived from an EMBL/GenBank/DDBJ whole genome shotgun (WGS) entry which is preliminary data.</text>
</comment>
<organism evidence="8 9">
    <name type="scientific">Caenorhabditis angaria</name>
    <dbReference type="NCBI Taxonomy" id="860376"/>
    <lineage>
        <taxon>Eukaryota</taxon>
        <taxon>Metazoa</taxon>
        <taxon>Ecdysozoa</taxon>
        <taxon>Nematoda</taxon>
        <taxon>Chromadorea</taxon>
        <taxon>Rhabditida</taxon>
        <taxon>Rhabditina</taxon>
        <taxon>Rhabditomorpha</taxon>
        <taxon>Rhabditoidea</taxon>
        <taxon>Rhabditidae</taxon>
        <taxon>Peloderinae</taxon>
        <taxon>Caenorhabditis</taxon>
    </lineage>
</organism>